<gene>
    <name evidence="1" type="ORF">J2Z18_002787</name>
</gene>
<dbReference type="Gene3D" id="3.20.20.60">
    <property type="entry name" value="Phosphoenolpyruvate-binding domains"/>
    <property type="match status" value="1"/>
</dbReference>
<accession>A0ABS4FBQ9</accession>
<dbReference type="RefSeq" id="WP_034273146.1">
    <property type="nucleotide sequence ID" value="NZ_BOSA01000009.1"/>
</dbReference>
<dbReference type="InterPro" id="IPR039556">
    <property type="entry name" value="ICL/PEPM"/>
</dbReference>
<comment type="caution">
    <text evidence="1">The sequence shown here is derived from an EMBL/GenBank/DDBJ whole genome shotgun (WGS) entry which is preliminary data.</text>
</comment>
<dbReference type="PANTHER" id="PTHR42905">
    <property type="entry name" value="PHOSPHOENOLPYRUVATE CARBOXYLASE"/>
    <property type="match status" value="1"/>
</dbReference>
<protein>
    <submittedName>
        <fullName evidence="1">2-methylisocitrate lyase-like PEP mutase family enzyme</fullName>
    </submittedName>
</protein>
<dbReference type="PANTHER" id="PTHR42905:SF16">
    <property type="entry name" value="CARBOXYPHOSPHONOENOLPYRUVATE PHOSPHONOMUTASE-LIKE PROTEIN (AFU_ORTHOLOGUE AFUA_5G07230)"/>
    <property type="match status" value="1"/>
</dbReference>
<sequence>MEGTQLVQKAMNFRKLHSSFFILPNAWDAVSAKIFAQCGFQALGTTSAGIAASRGYADRSMPFDTMLDAVRSIVQAVDIPVTVDIEDGYGENPEELVETVKQIINAGAVGINLEDSTMDPQMPLYDIPDQQKKIAAIRELGKRIGIPVFINARTDPYWIKLETPFTKLEETIKRAHAYQEAGADCIFVPGIKTVSDIRTLRQEINGPINVLAVPELPPAHELEALGIQRISTGSGPFRAAVSLLQSIGRDMLDRGSFELMTSTSKISYDDLLRL</sequence>
<dbReference type="SUPFAM" id="SSF51621">
    <property type="entry name" value="Phosphoenolpyruvate/pyruvate domain"/>
    <property type="match status" value="1"/>
</dbReference>
<keyword evidence="2" id="KW-1185">Reference proteome</keyword>
<dbReference type="InterPro" id="IPR040442">
    <property type="entry name" value="Pyrv_kinase-like_dom_sf"/>
</dbReference>
<dbReference type="Pfam" id="PF13714">
    <property type="entry name" value="PEP_mutase"/>
    <property type="match status" value="1"/>
</dbReference>
<dbReference type="Proteomes" id="UP000706926">
    <property type="component" value="Unassembled WGS sequence"/>
</dbReference>
<name>A0ABS4FBQ9_9BACL</name>
<dbReference type="CDD" id="cd00377">
    <property type="entry name" value="ICL_PEPM"/>
    <property type="match status" value="1"/>
</dbReference>
<evidence type="ECO:0000313" key="2">
    <source>
        <dbReference type="Proteomes" id="UP000706926"/>
    </source>
</evidence>
<dbReference type="EMBL" id="JAGGKI010000006">
    <property type="protein sequence ID" value="MBP1893684.1"/>
    <property type="molecule type" value="Genomic_DNA"/>
</dbReference>
<proteinExistence type="predicted"/>
<dbReference type="GeneID" id="95404763"/>
<dbReference type="InterPro" id="IPR015813">
    <property type="entry name" value="Pyrv/PenolPyrv_kinase-like_dom"/>
</dbReference>
<organism evidence="1 2">
    <name type="scientific">Paenibacillus lactis</name>
    <dbReference type="NCBI Taxonomy" id="228574"/>
    <lineage>
        <taxon>Bacteria</taxon>
        <taxon>Bacillati</taxon>
        <taxon>Bacillota</taxon>
        <taxon>Bacilli</taxon>
        <taxon>Bacillales</taxon>
        <taxon>Paenibacillaceae</taxon>
        <taxon>Paenibacillus</taxon>
    </lineage>
</organism>
<evidence type="ECO:0000313" key="1">
    <source>
        <dbReference type="EMBL" id="MBP1893684.1"/>
    </source>
</evidence>
<reference evidence="1 2" key="1">
    <citation type="submission" date="2021-03" db="EMBL/GenBank/DDBJ databases">
        <title>Genomic Encyclopedia of Type Strains, Phase IV (KMG-IV): sequencing the most valuable type-strain genomes for metagenomic binning, comparative biology and taxonomic classification.</title>
        <authorList>
            <person name="Goeker M."/>
        </authorList>
    </citation>
    <scope>NUCLEOTIDE SEQUENCE [LARGE SCALE GENOMIC DNA]</scope>
    <source>
        <strain evidence="1 2">DSM 15596</strain>
    </source>
</reference>